<dbReference type="Gene3D" id="3.40.50.10140">
    <property type="entry name" value="Toll/interleukin-1 receptor homology (TIR) domain"/>
    <property type="match status" value="1"/>
</dbReference>
<feature type="domain" description="TIR" evidence="2">
    <location>
        <begin position="312"/>
        <end position="447"/>
    </location>
</feature>
<dbReference type="InterPro" id="IPR000157">
    <property type="entry name" value="TIR_dom"/>
</dbReference>
<keyword evidence="1" id="KW-0472">Membrane</keyword>
<dbReference type="SUPFAM" id="SSF52200">
    <property type="entry name" value="Toll/Interleukin receptor TIR domain"/>
    <property type="match status" value="1"/>
</dbReference>
<organism evidence="3 4">
    <name type="scientific">Sinanodonta woodiana</name>
    <name type="common">Chinese pond mussel</name>
    <name type="synonym">Anodonta woodiana</name>
    <dbReference type="NCBI Taxonomy" id="1069815"/>
    <lineage>
        <taxon>Eukaryota</taxon>
        <taxon>Metazoa</taxon>
        <taxon>Spiralia</taxon>
        <taxon>Lophotrochozoa</taxon>
        <taxon>Mollusca</taxon>
        <taxon>Bivalvia</taxon>
        <taxon>Autobranchia</taxon>
        <taxon>Heteroconchia</taxon>
        <taxon>Palaeoheterodonta</taxon>
        <taxon>Unionida</taxon>
        <taxon>Unionoidea</taxon>
        <taxon>Unionidae</taxon>
        <taxon>Unioninae</taxon>
        <taxon>Sinanodonta</taxon>
    </lineage>
</organism>
<gene>
    <name evidence="3" type="ORF">ACJMK2_000657</name>
</gene>
<feature type="transmembrane region" description="Helical" evidence="1">
    <location>
        <begin position="269"/>
        <end position="289"/>
    </location>
</feature>
<evidence type="ECO:0000256" key="1">
    <source>
        <dbReference type="SAM" id="Phobius"/>
    </source>
</evidence>
<evidence type="ECO:0000313" key="3">
    <source>
        <dbReference type="EMBL" id="KAL3888286.1"/>
    </source>
</evidence>
<dbReference type="AlphaFoldDB" id="A0ABD3XRT8"/>
<dbReference type="PROSITE" id="PS50104">
    <property type="entry name" value="TIR"/>
    <property type="match status" value="1"/>
</dbReference>
<comment type="caution">
    <text evidence="3">The sequence shown here is derived from an EMBL/GenBank/DDBJ whole genome shotgun (WGS) entry which is preliminary data.</text>
</comment>
<dbReference type="Proteomes" id="UP001634394">
    <property type="component" value="Unassembled WGS sequence"/>
</dbReference>
<dbReference type="EMBL" id="JBJQND010000001">
    <property type="protein sequence ID" value="KAL3888286.1"/>
    <property type="molecule type" value="Genomic_DNA"/>
</dbReference>
<accession>A0ABD3XRT8</accession>
<dbReference type="InterPro" id="IPR035897">
    <property type="entry name" value="Toll_tir_struct_dom_sf"/>
</dbReference>
<reference evidence="3 4" key="1">
    <citation type="submission" date="2024-11" db="EMBL/GenBank/DDBJ databases">
        <title>Chromosome-level genome assembly of the freshwater bivalve Anodonta woodiana.</title>
        <authorList>
            <person name="Chen X."/>
        </authorList>
    </citation>
    <scope>NUCLEOTIDE SEQUENCE [LARGE SCALE GENOMIC DNA]</scope>
    <source>
        <strain evidence="3">MN2024</strain>
        <tissue evidence="3">Gills</tissue>
    </source>
</reference>
<protein>
    <recommendedName>
        <fullName evidence="2">TIR domain-containing protein</fullName>
    </recommendedName>
</protein>
<sequence>MQDSVEVKISLRRRIRIPDEIIQNGSIYTWSLTLLEIRSYDFGVYRAGLRSLQRLGTTCSSASETMYQSIIVRDEYACEFNLSHIVDYYKYVNAPVGALLSFARLHIHSKSDFLRVEHYINGKPLSMIPNITRKAVLFFFSEVIWTGMPLYLPRTKMIYDLNLQQSEVLGEVCMCSSLYGLHRFKFYNDIYDIKRNTWITSEFWYPQITVVYPSPSIMPWKYRSKLESKLFDSSKNERNFFIFEGPAFELLQSNLDDDFVVMEVIDRCLILYLFCIIIALACLSLFYLLRLVSTFKGYAYERLGLIIRCQCYHYDVFILNVDDDRTFVLYELYPVLAERQLSVLLSEEHPRPGPKLDTLKQAPTASKKVIVVISDGSINDKYYNNFFLPHIVLHRLDKGKIGSRHLMLLVSETCLVPESLITDNRIVTLDSTRNPKDIVLRKLKEWLDSPVITDGFGERPVLHSDLLQLY</sequence>
<evidence type="ECO:0000259" key="2">
    <source>
        <dbReference type="PROSITE" id="PS50104"/>
    </source>
</evidence>
<keyword evidence="1" id="KW-1133">Transmembrane helix</keyword>
<keyword evidence="1" id="KW-0812">Transmembrane</keyword>
<keyword evidence="4" id="KW-1185">Reference proteome</keyword>
<name>A0ABD3XRT8_SINWO</name>
<proteinExistence type="predicted"/>
<evidence type="ECO:0000313" key="4">
    <source>
        <dbReference type="Proteomes" id="UP001634394"/>
    </source>
</evidence>